<feature type="non-terminal residue" evidence="2">
    <location>
        <position position="152"/>
    </location>
</feature>
<feature type="domain" description="Luciferase-like" evidence="1">
    <location>
        <begin position="15"/>
        <end position="150"/>
    </location>
</feature>
<organism evidence="2">
    <name type="scientific">marine metagenome</name>
    <dbReference type="NCBI Taxonomy" id="408172"/>
    <lineage>
        <taxon>unclassified sequences</taxon>
        <taxon>metagenomes</taxon>
        <taxon>ecological metagenomes</taxon>
    </lineage>
</organism>
<gene>
    <name evidence="2" type="ORF">METZ01_LOCUS294874</name>
</gene>
<protein>
    <recommendedName>
        <fullName evidence="1">Luciferase-like domain-containing protein</fullName>
    </recommendedName>
</protein>
<dbReference type="Pfam" id="PF00296">
    <property type="entry name" value="Bac_luciferase"/>
    <property type="match status" value="1"/>
</dbReference>
<dbReference type="InterPro" id="IPR051260">
    <property type="entry name" value="Diverse_substr_monoxygenases"/>
</dbReference>
<proteinExistence type="predicted"/>
<dbReference type="Gene3D" id="3.20.20.30">
    <property type="entry name" value="Luciferase-like domain"/>
    <property type="match status" value="1"/>
</dbReference>
<dbReference type="PANTHER" id="PTHR30011:SF32">
    <property type="entry name" value="CONSERVED PROTEIN"/>
    <property type="match status" value="1"/>
</dbReference>
<dbReference type="AlphaFoldDB" id="A0A382LZL1"/>
<sequence length="152" mass="17023">MDIGVYFFPTHYSIELTELATELEQRGFESLLTCEHTHIPVSRKTPFPGGGEVPKQYYHTYDPFVGLSFAAAVTKTLKIGTGICLVPQHDPFNLAKSVASVDRLSEGRFILGIGGGWNVDEMENHGVEYKNRFEVMRETILAAKQLWTQETG</sequence>
<accession>A0A382LZL1</accession>
<dbReference type="InterPro" id="IPR036661">
    <property type="entry name" value="Luciferase-like_sf"/>
</dbReference>
<dbReference type="EMBL" id="UINC01090251">
    <property type="protein sequence ID" value="SVC42020.1"/>
    <property type="molecule type" value="Genomic_DNA"/>
</dbReference>
<dbReference type="GO" id="GO:0016705">
    <property type="term" value="F:oxidoreductase activity, acting on paired donors, with incorporation or reduction of molecular oxygen"/>
    <property type="evidence" value="ECO:0007669"/>
    <property type="project" value="InterPro"/>
</dbReference>
<evidence type="ECO:0000259" key="1">
    <source>
        <dbReference type="Pfam" id="PF00296"/>
    </source>
</evidence>
<name>A0A382LZL1_9ZZZZ</name>
<dbReference type="PANTHER" id="PTHR30011">
    <property type="entry name" value="ALKANESULFONATE MONOOXYGENASE-RELATED"/>
    <property type="match status" value="1"/>
</dbReference>
<reference evidence="2" key="1">
    <citation type="submission" date="2018-05" db="EMBL/GenBank/DDBJ databases">
        <authorList>
            <person name="Lanie J.A."/>
            <person name="Ng W.-L."/>
            <person name="Kazmierczak K.M."/>
            <person name="Andrzejewski T.M."/>
            <person name="Davidsen T.M."/>
            <person name="Wayne K.J."/>
            <person name="Tettelin H."/>
            <person name="Glass J.I."/>
            <person name="Rusch D."/>
            <person name="Podicherti R."/>
            <person name="Tsui H.-C.T."/>
            <person name="Winkler M.E."/>
        </authorList>
    </citation>
    <scope>NUCLEOTIDE SEQUENCE</scope>
</reference>
<dbReference type="InterPro" id="IPR011251">
    <property type="entry name" value="Luciferase-like_dom"/>
</dbReference>
<evidence type="ECO:0000313" key="2">
    <source>
        <dbReference type="EMBL" id="SVC42020.1"/>
    </source>
</evidence>
<dbReference type="SUPFAM" id="SSF51679">
    <property type="entry name" value="Bacterial luciferase-like"/>
    <property type="match status" value="1"/>
</dbReference>